<evidence type="ECO:0000256" key="1">
    <source>
        <dbReference type="ARBA" id="ARBA00007435"/>
    </source>
</evidence>
<dbReference type="PANTHER" id="PTHR34477:SF5">
    <property type="entry name" value="BSL5627 PROTEIN"/>
    <property type="match status" value="1"/>
</dbReference>
<feature type="domain" description="GIY-YIG" evidence="2">
    <location>
        <begin position="1"/>
        <end position="76"/>
    </location>
</feature>
<dbReference type="Pfam" id="PF01541">
    <property type="entry name" value="GIY-YIG"/>
    <property type="match status" value="1"/>
</dbReference>
<comment type="caution">
    <text evidence="3">The sequence shown here is derived from an EMBL/GenBank/DDBJ whole genome shotgun (WGS) entry which is preliminary data.</text>
</comment>
<dbReference type="InterPro" id="IPR000305">
    <property type="entry name" value="GIY-YIG_endonuc"/>
</dbReference>
<dbReference type="InterPro" id="IPR050190">
    <property type="entry name" value="UPF0213_domain"/>
</dbReference>
<comment type="similarity">
    <text evidence="1">Belongs to the UPF0213 family.</text>
</comment>
<accession>A0A4R1B378</accession>
<dbReference type="InterPro" id="IPR035901">
    <property type="entry name" value="GIY-YIG_endonuc_sf"/>
</dbReference>
<dbReference type="Gene3D" id="3.40.1440.10">
    <property type="entry name" value="GIY-YIG endonuclease"/>
    <property type="match status" value="1"/>
</dbReference>
<sequence>MYTVYVLYSSGYDKIYIGMTSDLTERLRSHNELGKKGWTISFRPWTCIYTELFGKKPQALAREKQLKTAKGRAFIRTLLKKT</sequence>
<name>A0A4R1B378_9BACT</name>
<organism evidence="3 4">
    <name type="scientific">Flaviaesturariibacter flavus</name>
    <dbReference type="NCBI Taxonomy" id="2502780"/>
    <lineage>
        <taxon>Bacteria</taxon>
        <taxon>Pseudomonadati</taxon>
        <taxon>Bacteroidota</taxon>
        <taxon>Chitinophagia</taxon>
        <taxon>Chitinophagales</taxon>
        <taxon>Chitinophagaceae</taxon>
        <taxon>Flaviaestuariibacter</taxon>
    </lineage>
</organism>
<dbReference type="OrthoDB" id="677560at2"/>
<evidence type="ECO:0000313" key="3">
    <source>
        <dbReference type="EMBL" id="TCJ12532.1"/>
    </source>
</evidence>
<dbReference type="PROSITE" id="PS50164">
    <property type="entry name" value="GIY_YIG"/>
    <property type="match status" value="1"/>
</dbReference>
<dbReference type="SUPFAM" id="SSF82771">
    <property type="entry name" value="GIY-YIG endonuclease"/>
    <property type="match status" value="1"/>
</dbReference>
<dbReference type="CDD" id="cd10449">
    <property type="entry name" value="GIY-YIG_SLX1_like"/>
    <property type="match status" value="1"/>
</dbReference>
<dbReference type="RefSeq" id="WP_131450288.1">
    <property type="nucleotide sequence ID" value="NZ_SJZI01000050.1"/>
</dbReference>
<dbReference type="EMBL" id="SJZI01000050">
    <property type="protein sequence ID" value="TCJ12532.1"/>
    <property type="molecule type" value="Genomic_DNA"/>
</dbReference>
<keyword evidence="4" id="KW-1185">Reference proteome</keyword>
<dbReference type="AlphaFoldDB" id="A0A4R1B378"/>
<evidence type="ECO:0000313" key="4">
    <source>
        <dbReference type="Proteomes" id="UP000295334"/>
    </source>
</evidence>
<evidence type="ECO:0000259" key="2">
    <source>
        <dbReference type="PROSITE" id="PS50164"/>
    </source>
</evidence>
<dbReference type="PANTHER" id="PTHR34477">
    <property type="entry name" value="UPF0213 PROTEIN YHBQ"/>
    <property type="match status" value="1"/>
</dbReference>
<dbReference type="Proteomes" id="UP000295334">
    <property type="component" value="Unassembled WGS sequence"/>
</dbReference>
<protein>
    <submittedName>
        <fullName evidence="3">GIY-YIG nuclease family protein</fullName>
    </submittedName>
</protein>
<proteinExistence type="inferred from homology"/>
<reference evidence="3 4" key="1">
    <citation type="submission" date="2019-03" db="EMBL/GenBank/DDBJ databases">
        <authorList>
            <person name="Kim M.K.M."/>
        </authorList>
    </citation>
    <scope>NUCLEOTIDE SEQUENCE [LARGE SCALE GENOMIC DNA]</scope>
    <source>
        <strain evidence="3 4">17J68-12</strain>
    </source>
</reference>
<gene>
    <name evidence="3" type="ORF">EPD60_14760</name>
</gene>